<dbReference type="AlphaFoldDB" id="A0A7X0IPM9"/>
<dbReference type="InterPro" id="IPR050166">
    <property type="entry name" value="ABC_transporter_ATP-bind"/>
</dbReference>
<keyword evidence="4 6" id="KW-0067">ATP-binding</keyword>
<dbReference type="PROSITE" id="PS50893">
    <property type="entry name" value="ABC_TRANSPORTER_2"/>
    <property type="match status" value="1"/>
</dbReference>
<dbReference type="RefSeq" id="WP_184703692.1">
    <property type="nucleotide sequence ID" value="NZ_JACHBG010000004.1"/>
</dbReference>
<keyword evidence="2" id="KW-0813">Transport</keyword>
<dbReference type="Pfam" id="PF00005">
    <property type="entry name" value="ABC_tran"/>
    <property type="match status" value="1"/>
</dbReference>
<reference evidence="6 7" key="1">
    <citation type="submission" date="2020-08" db="EMBL/GenBank/DDBJ databases">
        <title>Genomic Encyclopedia of Type Strains, Phase IV (KMG-V): Genome sequencing to study the core and pangenomes of soil and plant-associated prokaryotes.</title>
        <authorList>
            <person name="Whitman W."/>
        </authorList>
    </citation>
    <scope>NUCLEOTIDE SEQUENCE [LARGE SCALE GENOMIC DNA]</scope>
    <source>
        <strain evidence="6 7">SEMIA 4060</strain>
    </source>
</reference>
<dbReference type="PANTHER" id="PTHR42788:SF13">
    <property type="entry name" value="ALIPHATIC SULFONATES IMPORT ATP-BINDING PROTEIN SSUB"/>
    <property type="match status" value="1"/>
</dbReference>
<dbReference type="SUPFAM" id="SSF52540">
    <property type="entry name" value="P-loop containing nucleoside triphosphate hydrolases"/>
    <property type="match status" value="1"/>
</dbReference>
<name>A0A7X0IPM9_9HYPH</name>
<evidence type="ECO:0000259" key="5">
    <source>
        <dbReference type="PROSITE" id="PS50893"/>
    </source>
</evidence>
<comment type="similarity">
    <text evidence="1">Belongs to the ABC transporter superfamily.</text>
</comment>
<dbReference type="CDD" id="cd03293">
    <property type="entry name" value="ABC_NrtD_SsuB_transporters"/>
    <property type="match status" value="1"/>
</dbReference>
<keyword evidence="3" id="KW-0547">Nucleotide-binding</keyword>
<dbReference type="PROSITE" id="PS00211">
    <property type="entry name" value="ABC_TRANSPORTER_1"/>
    <property type="match status" value="1"/>
</dbReference>
<dbReference type="InterPro" id="IPR003593">
    <property type="entry name" value="AAA+_ATPase"/>
</dbReference>
<dbReference type="GO" id="GO:0005524">
    <property type="term" value="F:ATP binding"/>
    <property type="evidence" value="ECO:0007669"/>
    <property type="project" value="UniProtKB-KW"/>
</dbReference>
<evidence type="ECO:0000256" key="3">
    <source>
        <dbReference type="ARBA" id="ARBA00022741"/>
    </source>
</evidence>
<dbReference type="PANTHER" id="PTHR42788">
    <property type="entry name" value="TAURINE IMPORT ATP-BINDING PROTEIN-RELATED"/>
    <property type="match status" value="1"/>
</dbReference>
<evidence type="ECO:0000256" key="4">
    <source>
        <dbReference type="ARBA" id="ARBA00022840"/>
    </source>
</evidence>
<feature type="domain" description="ABC transporter" evidence="5">
    <location>
        <begin position="19"/>
        <end position="254"/>
    </location>
</feature>
<organism evidence="6 7">
    <name type="scientific">Rhizobium lusitanum</name>
    <dbReference type="NCBI Taxonomy" id="293958"/>
    <lineage>
        <taxon>Bacteria</taxon>
        <taxon>Pseudomonadati</taxon>
        <taxon>Pseudomonadota</taxon>
        <taxon>Alphaproteobacteria</taxon>
        <taxon>Hyphomicrobiales</taxon>
        <taxon>Rhizobiaceae</taxon>
        <taxon>Rhizobium/Agrobacterium group</taxon>
        <taxon>Rhizobium</taxon>
    </lineage>
</organism>
<dbReference type="InterPro" id="IPR003439">
    <property type="entry name" value="ABC_transporter-like_ATP-bd"/>
</dbReference>
<evidence type="ECO:0000256" key="1">
    <source>
        <dbReference type="ARBA" id="ARBA00005417"/>
    </source>
</evidence>
<dbReference type="InterPro" id="IPR027417">
    <property type="entry name" value="P-loop_NTPase"/>
</dbReference>
<dbReference type="InterPro" id="IPR017871">
    <property type="entry name" value="ABC_transporter-like_CS"/>
</dbReference>
<evidence type="ECO:0000256" key="2">
    <source>
        <dbReference type="ARBA" id="ARBA00022448"/>
    </source>
</evidence>
<proteinExistence type="inferred from homology"/>
<accession>A0A7X0IPM9</accession>
<dbReference type="GO" id="GO:0016887">
    <property type="term" value="F:ATP hydrolysis activity"/>
    <property type="evidence" value="ECO:0007669"/>
    <property type="project" value="InterPro"/>
</dbReference>
<gene>
    <name evidence="6" type="ORF">GGD46_002121</name>
</gene>
<dbReference type="Gene3D" id="3.40.50.300">
    <property type="entry name" value="P-loop containing nucleotide triphosphate hydrolases"/>
    <property type="match status" value="1"/>
</dbReference>
<dbReference type="SMART" id="SM00382">
    <property type="entry name" value="AAA"/>
    <property type="match status" value="1"/>
</dbReference>
<dbReference type="Proteomes" id="UP000565576">
    <property type="component" value="Unassembled WGS sequence"/>
</dbReference>
<dbReference type="InterPro" id="IPR018632">
    <property type="entry name" value="AAA-associated_dom_C"/>
</dbReference>
<comment type="caution">
    <text evidence="6">The sequence shown here is derived from an EMBL/GenBank/DDBJ whole genome shotgun (WGS) entry which is preliminary data.</text>
</comment>
<dbReference type="Pfam" id="PF09821">
    <property type="entry name" value="AAA_assoc_C"/>
    <property type="match status" value="1"/>
</dbReference>
<dbReference type="EMBL" id="JACHBG010000004">
    <property type="protein sequence ID" value="MBB6484841.1"/>
    <property type="molecule type" value="Genomic_DNA"/>
</dbReference>
<evidence type="ECO:0000313" key="6">
    <source>
        <dbReference type="EMBL" id="MBB6484841.1"/>
    </source>
</evidence>
<protein>
    <submittedName>
        <fullName evidence="6">NitT/TauT family transport system ATP-binding protein</fullName>
    </submittedName>
</protein>
<sequence length="443" mass="48766">MENAVVSKKAEIVKAAPLVLAKQVCQTYDKGSSGSLVVLDNVDLQLHPNEIVGLLGRSGSGKSTLLRAIAGLIRPSKGEITFAGRPVVGPNSDVAVVFQSFALFPWLTVLQNVELGLEAQGVASSERRKRALAAIDLIGLDGFESAYPKELSGGMRQRVGLARALVVRPKVLLMDEPFSALDVLTAETLRTDLLDLWCEGRMPIESVLMVTHNIEEAVLMCDRILIFGSNPGRVIAEIKVDLPQPRNRLDPAFRMLVEDIYARMTVKSGAPSREGLFPGTGIAMELPRVSTNLMSGLIETLAAEPYRGQADLPPLATQLHLGIDDLFPVAETLQLLRFADLEGGDIKLTAPGLRFSDSDVDERKKLFEQHLATYVPLAAHIRRVLDERPTHRAPARRFRDELEDYMSEDYADTTIKAVTNWARYAEYFAYDESADLFTLENPS</sequence>
<evidence type="ECO:0000313" key="7">
    <source>
        <dbReference type="Proteomes" id="UP000565576"/>
    </source>
</evidence>